<dbReference type="EMBL" id="CP088280">
    <property type="protein sequence ID" value="UGX90293.1"/>
    <property type="molecule type" value="Genomic_DNA"/>
</dbReference>
<dbReference type="RefSeq" id="WP_166352203.1">
    <property type="nucleotide sequence ID" value="NZ_CP088280.1"/>
</dbReference>
<reference evidence="3 4" key="3">
    <citation type="journal article" date="2022" name="Int. J. Syst. Evol. Microbiol.">
        <title>Strains of Bradyrhizobium barranii sp. nov. associated with legumes native to Canada are symbionts of soybeans and belong to different subspecies (subsp. barranii subsp. nov. and subsp. apii subsp. nov.) and symbiovars (sv. glycinearum and sv. septentrionale).</title>
        <authorList>
            <person name="Bromfield E.S.P."/>
            <person name="Cloutier S."/>
            <person name="Wasai-Hara S."/>
            <person name="Minamisawa K."/>
        </authorList>
    </citation>
    <scope>NUCLEOTIDE SEQUENCE [LARGE SCALE GENOMIC DNA]</scope>
    <source>
        <strain evidence="3 4">323S2</strain>
    </source>
</reference>
<evidence type="ECO:0000256" key="1">
    <source>
        <dbReference type="SAM" id="MobiDB-lite"/>
    </source>
</evidence>
<proteinExistence type="predicted"/>
<feature type="compositionally biased region" description="Basic residues" evidence="1">
    <location>
        <begin position="219"/>
        <end position="228"/>
    </location>
</feature>
<evidence type="ECO:0000313" key="4">
    <source>
        <dbReference type="Proteomes" id="UP000564836"/>
    </source>
</evidence>
<name>A0A7Z0QI16_9BRAD</name>
<sequence>MDLEIPHGADREYLIVFGVAAIYIATIPRGEPCIVGVSRDLGRTFDGIRDNWPWSEIGCAYWVKDRDTAEAIVAEATEVLPRDPEGRLAVRAEFARRQVEAVAARWKITLTNHDAAMSRVHAAVRHVQETINHANATGDLAWFNAAYRAWRIEAEKIGRVMSYAEALARLRKAVTKRLITLDVINLDADLLPGIFPELPKERAENYVDDLKKPVPSSRTRTRTRPRPKPRADGSGRRGISH</sequence>
<dbReference type="Proteomes" id="UP000564836">
    <property type="component" value="Chromosome"/>
</dbReference>
<reference evidence="3 4" key="1">
    <citation type="journal article" date="2017" name="Syst. Appl. Microbiol.">
        <title>Soybeans inoculated with root zone soils of Canadian native legumes harbour diverse and novel Bradyrhizobium spp. that possess agricultural potential.</title>
        <authorList>
            <person name="Bromfield E.S.P."/>
            <person name="Cloutier S."/>
            <person name="Tambong J.T."/>
            <person name="Tran Thi T.V."/>
        </authorList>
    </citation>
    <scope>NUCLEOTIDE SEQUENCE [LARGE SCALE GENOMIC DNA]</scope>
    <source>
        <strain evidence="3 4">323S2</strain>
    </source>
</reference>
<dbReference type="EMBL" id="JACBFH010000001">
    <property type="protein sequence ID" value="NYY93807.1"/>
    <property type="molecule type" value="Genomic_DNA"/>
</dbReference>
<organism evidence="2">
    <name type="scientific">Bradyrhizobium barranii subsp. barranii</name>
    <dbReference type="NCBI Taxonomy" id="2823807"/>
    <lineage>
        <taxon>Bacteria</taxon>
        <taxon>Pseudomonadati</taxon>
        <taxon>Pseudomonadota</taxon>
        <taxon>Alphaproteobacteria</taxon>
        <taxon>Hyphomicrobiales</taxon>
        <taxon>Nitrobacteraceae</taxon>
        <taxon>Bradyrhizobium</taxon>
        <taxon>Bradyrhizobium barranii</taxon>
    </lineage>
</organism>
<dbReference type="AlphaFoldDB" id="A0A7Z0QI16"/>
<protein>
    <submittedName>
        <fullName evidence="2">Uncharacterized protein</fullName>
    </submittedName>
</protein>
<gene>
    <name evidence="3" type="ORF">G6321_00031150</name>
    <name evidence="2" type="ORF">G6321_37120</name>
</gene>
<reference evidence="2" key="2">
    <citation type="submission" date="2020-06" db="EMBL/GenBank/DDBJ databases">
        <title>Whole Genome Sequence of Bradyrhizobium sp. Strain 323S2.</title>
        <authorList>
            <person name="Bromfield E.S.P."/>
        </authorList>
    </citation>
    <scope>NUCLEOTIDE SEQUENCE [LARGE SCALE GENOMIC DNA]</scope>
    <source>
        <strain evidence="2">323S2</strain>
    </source>
</reference>
<accession>A0A7Z0QI16</accession>
<evidence type="ECO:0000313" key="2">
    <source>
        <dbReference type="EMBL" id="NYY93807.1"/>
    </source>
</evidence>
<feature type="region of interest" description="Disordered" evidence="1">
    <location>
        <begin position="205"/>
        <end position="241"/>
    </location>
</feature>
<evidence type="ECO:0000313" key="3">
    <source>
        <dbReference type="EMBL" id="UGX90293.1"/>
    </source>
</evidence>